<dbReference type="AlphaFoldDB" id="A0A0Q9Y0U2"/>
<keyword evidence="4" id="KW-1185">Reference proteome</keyword>
<organism evidence="1 3">
    <name type="scientific">Lederbergia galactosidilytica</name>
    <dbReference type="NCBI Taxonomy" id="217031"/>
    <lineage>
        <taxon>Bacteria</taxon>
        <taxon>Bacillati</taxon>
        <taxon>Bacillota</taxon>
        <taxon>Bacilli</taxon>
        <taxon>Bacillales</taxon>
        <taxon>Bacillaceae</taxon>
        <taxon>Lederbergia</taxon>
    </lineage>
</organism>
<dbReference type="Proteomes" id="UP000077881">
    <property type="component" value="Unassembled WGS sequence"/>
</dbReference>
<dbReference type="OrthoDB" id="2360619at2"/>
<protein>
    <submittedName>
        <fullName evidence="1">Uncharacterized protein</fullName>
    </submittedName>
</protein>
<dbReference type="STRING" id="217031.ABB05_12365"/>
<sequence>MLTFEEKQAIIESFPQLTRKDVSMKRLNYHYLDSLYDKTIVVYHLHPNGNGFVFVGDLQGYQADKKGLMNIRNASEEELRKVISDSIKYLSEGTEDKNGDIVLPEYEWLDQEGHKLILTCEETLWNIYAGMNLVESFPSYEDAESYLREEGFKQTV</sequence>
<gene>
    <name evidence="2" type="ORF">ABB05_12365</name>
    <name evidence="1" type="ORF">ACA29_05730</name>
</gene>
<name>A0A0Q9Y0U2_9BACI</name>
<evidence type="ECO:0000313" key="1">
    <source>
        <dbReference type="EMBL" id="KRG14639.1"/>
    </source>
</evidence>
<evidence type="ECO:0000313" key="3">
    <source>
        <dbReference type="Proteomes" id="UP000053881"/>
    </source>
</evidence>
<reference evidence="1 3" key="2">
    <citation type="submission" date="2015-06" db="EMBL/GenBank/DDBJ databases">
        <title>Genome sequencing project of Bacillus galactosidilyticus PL133.</title>
        <authorList>
            <person name="Gaiero J."/>
            <person name="Nicol R."/>
            <person name="Habash M."/>
        </authorList>
    </citation>
    <scope>NUCLEOTIDE SEQUENCE [LARGE SCALE GENOMIC DNA]</scope>
    <source>
        <strain evidence="1 3">PL133</strain>
    </source>
</reference>
<evidence type="ECO:0000313" key="2">
    <source>
        <dbReference type="EMBL" id="OAK70543.1"/>
    </source>
</evidence>
<accession>A0A0Q9Y0U2</accession>
<dbReference type="PATRIC" id="fig|217031.4.peg.1918"/>
<proteinExistence type="predicted"/>
<dbReference type="RefSeq" id="WP_057987798.1">
    <property type="nucleotide sequence ID" value="NZ_JAGGKH010000025.1"/>
</dbReference>
<dbReference type="EMBL" id="LDJR01000050">
    <property type="protein sequence ID" value="OAK70543.1"/>
    <property type="molecule type" value="Genomic_DNA"/>
</dbReference>
<dbReference type="Proteomes" id="UP000053881">
    <property type="component" value="Unassembled WGS sequence"/>
</dbReference>
<comment type="caution">
    <text evidence="1">The sequence shown here is derived from an EMBL/GenBank/DDBJ whole genome shotgun (WGS) entry which is preliminary data.</text>
</comment>
<evidence type="ECO:0000313" key="4">
    <source>
        <dbReference type="Proteomes" id="UP000077881"/>
    </source>
</evidence>
<dbReference type="EMBL" id="LGPB01000060">
    <property type="protein sequence ID" value="KRG14639.1"/>
    <property type="molecule type" value="Genomic_DNA"/>
</dbReference>
<reference evidence="2 4" key="1">
    <citation type="submission" date="2015-05" db="EMBL/GenBank/DDBJ databases">
        <title>Comparison of genome.</title>
        <authorList>
            <person name="Zheng Z."/>
            <person name="Sun M."/>
        </authorList>
    </citation>
    <scope>NUCLEOTIDE SEQUENCE [LARGE SCALE GENOMIC DNA]</scope>
    <source>
        <strain evidence="2 4">G25-74</strain>
    </source>
</reference>